<evidence type="ECO:0000256" key="4">
    <source>
        <dbReference type="ARBA" id="ARBA00022771"/>
    </source>
</evidence>
<keyword evidence="5 6" id="KW-0862">Zinc</keyword>
<reference evidence="13" key="1">
    <citation type="submission" date="2025-08" db="UniProtKB">
        <authorList>
            <consortium name="RefSeq"/>
        </authorList>
    </citation>
    <scope>IDENTIFICATION</scope>
    <source>
        <tissue evidence="13">Testes</tissue>
    </source>
</reference>
<dbReference type="PROSITE" id="PS50294">
    <property type="entry name" value="WD_REPEATS_REGION"/>
    <property type="match status" value="2"/>
</dbReference>
<evidence type="ECO:0000313" key="12">
    <source>
        <dbReference type="Proteomes" id="UP000694865"/>
    </source>
</evidence>
<dbReference type="InterPro" id="IPR015943">
    <property type="entry name" value="WD40/YVTN_repeat-like_dom_sf"/>
</dbReference>
<dbReference type="InterPro" id="IPR001293">
    <property type="entry name" value="Znf_TRAF"/>
</dbReference>
<dbReference type="PROSITE" id="PS50089">
    <property type="entry name" value="ZF_RING_2"/>
    <property type="match status" value="1"/>
</dbReference>
<proteinExistence type="predicted"/>
<dbReference type="InterPro" id="IPR036322">
    <property type="entry name" value="WD40_repeat_dom_sf"/>
</dbReference>
<dbReference type="SUPFAM" id="SSF49599">
    <property type="entry name" value="TRAF domain-like"/>
    <property type="match status" value="1"/>
</dbReference>
<dbReference type="InterPro" id="IPR020472">
    <property type="entry name" value="WD40_PAC1"/>
</dbReference>
<evidence type="ECO:0000256" key="5">
    <source>
        <dbReference type="ARBA" id="ARBA00022833"/>
    </source>
</evidence>
<evidence type="ECO:0000256" key="1">
    <source>
        <dbReference type="ARBA" id="ARBA00022574"/>
    </source>
</evidence>
<keyword evidence="8" id="KW-0175">Coiled coil</keyword>
<keyword evidence="4 6" id="KW-0863">Zinc-finger</keyword>
<evidence type="ECO:0000256" key="3">
    <source>
        <dbReference type="ARBA" id="ARBA00022737"/>
    </source>
</evidence>
<keyword evidence="12" id="KW-1185">Reference proteome</keyword>
<feature type="domain" description="RING-type" evidence="10">
    <location>
        <begin position="88"/>
        <end position="124"/>
    </location>
</feature>
<dbReference type="Gene3D" id="2.130.10.10">
    <property type="entry name" value="YVTN repeat-like/Quinoprotein amine dehydrogenase"/>
    <property type="match status" value="2"/>
</dbReference>
<feature type="compositionally biased region" description="Low complexity" evidence="9">
    <location>
        <begin position="46"/>
        <end position="59"/>
    </location>
</feature>
<name>A0ABM0MVF4_SACKO</name>
<feature type="domain" description="TRAF-type" evidence="11">
    <location>
        <begin position="181"/>
        <end position="251"/>
    </location>
</feature>
<dbReference type="SUPFAM" id="SSF50978">
    <property type="entry name" value="WD40 repeat-like"/>
    <property type="match status" value="1"/>
</dbReference>
<dbReference type="InterPro" id="IPR001680">
    <property type="entry name" value="WD40_rpt"/>
</dbReference>
<evidence type="ECO:0000256" key="7">
    <source>
        <dbReference type="PROSITE-ProRule" id="PRU00221"/>
    </source>
</evidence>
<dbReference type="Proteomes" id="UP000694865">
    <property type="component" value="Unplaced"/>
</dbReference>
<keyword evidence="1 7" id="KW-0853">WD repeat</keyword>
<feature type="zinc finger region" description="TRAF-type" evidence="6">
    <location>
        <begin position="181"/>
        <end position="251"/>
    </location>
</feature>
<feature type="region of interest" description="Disordered" evidence="9">
    <location>
        <begin position="1"/>
        <end position="62"/>
    </location>
</feature>
<dbReference type="PANTHER" id="PTHR19848:SF6">
    <property type="entry name" value="E3 UBIQUITIN-PROTEIN LIGASE TRAF7"/>
    <property type="match status" value="1"/>
</dbReference>
<gene>
    <name evidence="13" type="primary">LOC100373941</name>
</gene>
<dbReference type="GeneID" id="100373941"/>
<evidence type="ECO:0000256" key="6">
    <source>
        <dbReference type="PROSITE-ProRule" id="PRU00207"/>
    </source>
</evidence>
<dbReference type="CDD" id="cd00200">
    <property type="entry name" value="WD40"/>
    <property type="match status" value="1"/>
</dbReference>
<feature type="repeat" description="WD" evidence="7">
    <location>
        <begin position="365"/>
        <end position="395"/>
    </location>
</feature>
<evidence type="ECO:0000313" key="13">
    <source>
        <dbReference type="RefSeq" id="XP_006823995.1"/>
    </source>
</evidence>
<dbReference type="PANTHER" id="PTHR19848">
    <property type="entry name" value="WD40 REPEAT PROTEIN"/>
    <property type="match status" value="1"/>
</dbReference>
<dbReference type="Pfam" id="PF00400">
    <property type="entry name" value="WD40"/>
    <property type="match status" value="5"/>
</dbReference>
<dbReference type="InterPro" id="IPR001841">
    <property type="entry name" value="Znf_RING"/>
</dbReference>
<feature type="repeat" description="WD" evidence="7">
    <location>
        <begin position="609"/>
        <end position="639"/>
    </location>
</feature>
<evidence type="ECO:0000259" key="11">
    <source>
        <dbReference type="PROSITE" id="PS50145"/>
    </source>
</evidence>
<dbReference type="SMART" id="SM00184">
    <property type="entry name" value="RING"/>
    <property type="match status" value="1"/>
</dbReference>
<feature type="repeat" description="WD" evidence="7">
    <location>
        <begin position="406"/>
        <end position="439"/>
    </location>
</feature>
<dbReference type="PRINTS" id="PR00320">
    <property type="entry name" value="GPROTEINBRPT"/>
</dbReference>
<accession>A0ABM0MVF4</accession>
<dbReference type="InterPro" id="IPR017907">
    <property type="entry name" value="Znf_RING_CS"/>
</dbReference>
<feature type="repeat" description="WD" evidence="7">
    <location>
        <begin position="564"/>
        <end position="608"/>
    </location>
</feature>
<keyword evidence="2 6" id="KW-0479">Metal-binding</keyword>
<dbReference type="SUPFAM" id="SSF57850">
    <property type="entry name" value="RING/U-box"/>
    <property type="match status" value="1"/>
</dbReference>
<dbReference type="RefSeq" id="XP_006823995.1">
    <property type="nucleotide sequence ID" value="XM_006823932.1"/>
</dbReference>
<dbReference type="Gene3D" id="3.30.40.10">
    <property type="entry name" value="Zinc/RING finger domain, C3HC4 (zinc finger)"/>
    <property type="match status" value="2"/>
</dbReference>
<organism evidence="12 13">
    <name type="scientific">Saccoglossus kowalevskii</name>
    <name type="common">Acorn worm</name>
    <dbReference type="NCBI Taxonomy" id="10224"/>
    <lineage>
        <taxon>Eukaryota</taxon>
        <taxon>Metazoa</taxon>
        <taxon>Hemichordata</taxon>
        <taxon>Enteropneusta</taxon>
        <taxon>Harrimaniidae</taxon>
        <taxon>Saccoglossus</taxon>
    </lineage>
</organism>
<feature type="coiled-coil region" evidence="8">
    <location>
        <begin position="243"/>
        <end position="270"/>
    </location>
</feature>
<evidence type="ECO:0000259" key="10">
    <source>
        <dbReference type="PROSITE" id="PS50089"/>
    </source>
</evidence>
<dbReference type="InterPro" id="IPR013083">
    <property type="entry name" value="Znf_RING/FYVE/PHD"/>
</dbReference>
<sequence length="639" mass="71466">MYPRITKPQSLAVKPSDQDSGHIETTFGVGPASPPVTTITSGDLLTPTSPTPRNRSTSNASAYDDDLVLDDSKELLVFTEPPNKKLYCILCKKVYKDPVITQCGHTYCKQCVTRGGHDKCPIDESKLSVVVANIALSEQIGELSVHCKYGCRPSSNGIPGDYEVDPNGCPMTVKLHDRKEHESQCGYAPLQCPNNSSCPLILKMDMESHIKVCDQRKCDHQKYGCQFVGTEQELHAHLTSCRYESMKEFLQNTEDKVAELQMNMEKKDQEIGFLRSMLGKLSERVDRHEKSMEVKLEYLDENQTRFEKSMDLLDENQSRMSNELYDFRREFSMVTEELSHIDARLNSGAVGCYDTQPVIKCKGTFVGHQGPVWCLCVHGDLLFSGSSDKTIKVWDTCTTYTCQKTMDGHTGIVLSLCVHGTKLFSGSADCAIKVWSIDTFAFLGELKAHDNPVCTLVAANNMLFSGSLKVIKVYDIHTHEFKKELTGLNHWVRALVASGNYLYSGSYQTIKVWDLKTLEIVRVLQTSGGSVYSIAVTNHNLLAGTYENCIHVWDVDTYEQQETLTGHTGTVYALAVVYAPSNYTRVFSASYDRTLRVWSMENMICTQTLLRHQGSVACLAVSRGRLFSGAVDSTVKVWH</sequence>
<evidence type="ECO:0000256" key="2">
    <source>
        <dbReference type="ARBA" id="ARBA00022723"/>
    </source>
</evidence>
<dbReference type="CDD" id="cd16644">
    <property type="entry name" value="mRING-HC-C3HC3D_TRAF7"/>
    <property type="match status" value="1"/>
</dbReference>
<dbReference type="PROSITE" id="PS00518">
    <property type="entry name" value="ZF_RING_1"/>
    <property type="match status" value="1"/>
</dbReference>
<dbReference type="PROSITE" id="PS50082">
    <property type="entry name" value="WD_REPEATS_2"/>
    <property type="match status" value="4"/>
</dbReference>
<dbReference type="SMART" id="SM00320">
    <property type="entry name" value="WD40"/>
    <property type="match status" value="7"/>
</dbReference>
<evidence type="ECO:0000256" key="8">
    <source>
        <dbReference type="SAM" id="Coils"/>
    </source>
</evidence>
<dbReference type="Pfam" id="PF13923">
    <property type="entry name" value="zf-C3HC4_2"/>
    <property type="match status" value="1"/>
</dbReference>
<keyword evidence="3" id="KW-0677">Repeat</keyword>
<protein>
    <submittedName>
        <fullName evidence="13">E3 ubiquitin-protein ligase TRAF7-like</fullName>
    </submittedName>
</protein>
<dbReference type="PROSITE" id="PS50145">
    <property type="entry name" value="ZF_TRAF"/>
    <property type="match status" value="1"/>
</dbReference>
<evidence type="ECO:0000256" key="9">
    <source>
        <dbReference type="SAM" id="MobiDB-lite"/>
    </source>
</evidence>